<dbReference type="AlphaFoldDB" id="A0A819J3U2"/>
<reference evidence="4" key="1">
    <citation type="submission" date="2021-02" db="EMBL/GenBank/DDBJ databases">
        <authorList>
            <person name="Nowell W R."/>
        </authorList>
    </citation>
    <scope>NUCLEOTIDE SEQUENCE</scope>
</reference>
<dbReference type="GO" id="GO:0097539">
    <property type="term" value="C:ciliary transition fiber"/>
    <property type="evidence" value="ECO:0007669"/>
    <property type="project" value="InterPro"/>
</dbReference>
<dbReference type="PANTHER" id="PTHR33689:SF1">
    <property type="entry name" value="FAS-BINDING FACTOR 1"/>
    <property type="match status" value="1"/>
</dbReference>
<feature type="compositionally biased region" description="Basic and acidic residues" evidence="2">
    <location>
        <begin position="165"/>
        <end position="177"/>
    </location>
</feature>
<keyword evidence="1" id="KW-0175">Coiled coil</keyword>
<feature type="compositionally biased region" description="Basic and acidic residues" evidence="2">
    <location>
        <begin position="326"/>
        <end position="340"/>
    </location>
</feature>
<dbReference type="GO" id="GO:0036064">
    <property type="term" value="C:ciliary basal body"/>
    <property type="evidence" value="ECO:0007669"/>
    <property type="project" value="TreeGrafter"/>
</dbReference>
<feature type="compositionally biased region" description="Low complexity" evidence="2">
    <location>
        <begin position="375"/>
        <end position="393"/>
    </location>
</feature>
<evidence type="ECO:0000256" key="2">
    <source>
        <dbReference type="SAM" id="MobiDB-lite"/>
    </source>
</evidence>
<name>A0A819J3U2_9BILA</name>
<dbReference type="CDD" id="cd06768">
    <property type="entry name" value="PDZ_NHERF-like"/>
    <property type="match status" value="1"/>
</dbReference>
<sequence length="1100" mass="126128">MTTNGSHNDEPRPRLCHLRRWPNFVGYGFNLHCEKSRPGQYIGKVDPDSPAESAGLREYDRIIEVNFVPIGNENHKQVVSRIKEGVTRNGTKYPDEVILLVLDPDADVYFKNKSVIVRSSDPNVLKLEAENRDGPEDGNQSPHSSNKSIGKTDSPIIQETSPRTIHNEPNREYKHVTDFTGPTVTHTTKVRICNLFDDILDDFVIKKSDKPTARTKAQVSHDNMDDDWLTSTTDTKKSTANSNLKRQTEIVDDADPDDGWNRTAASSISYVPSFGGTGTLNSTNFTQGQDTIQRIINQPRPTTSSGSRKFDDLFGDSPPKSSTLGDTDKTKRTVRFEDPNPIRPSTAPPVADKMQNQSNTSVLSSLRTGLEPNKSTDMFSSTKTTTGTNKANNWLGFNNGSSDDDEYPTHTTKKSEPAVTTLVKRTAALSLHEAPPKVAEPSKKSVLDGLLEDDRRAAFSEKITPPIKVPAPKITPDFLFDDRTSSNVRSAAAGISKPQLFTDSQELKPSTQSSYDQKTGFDNIIFRDTSKDFIFTTDQQISTPARGNASTTNLELKKLEFENNELKMTVEHMKRQHEIEMSMLEEGYKNRLEYVEKSCERRESRLKEENEHLLRQLQDRTQQYENEKSTLLADHQRRLDDIQRDRTTELENLRTLQRQTLDHLRREHEQTIQRLKQLKQEEISTAFDVTTHTRAFESVVDHMEQNAKNIDELRLKIEAKHSSALTDKDIESRAKAQQLKAYEERLHLQANDSERERKNLQELISRLEVHLSEQTKLVEEERWKALQAQKRMEAMQDALNGEQRLYMEKLARDRSEIQRSKDQLLDDQKIALASIYESRSQLADERAKVEALQKSFQEQKHRDMLQNATIEAETRAQQKLVAEQLARVERREQELIKREEAFMLEKRSLNELRQHLDIEQVNIRSQQEDIKQKLIEIEHANEVIKKEKERLSQLYFELHALDGKNTGRLQQLQRSIQNLRQQEENMNEQYTRISNERENLKHIRSKSPFKKSSSVIDSGFSTLQLAATSPILPITSSQQSIEESVILRTLRMNALQDQLYIQDEMSFLNSIRAGNHLSSRSTSLSNIHRHSETNLLRTNQ</sequence>
<dbReference type="InterPro" id="IPR036034">
    <property type="entry name" value="PDZ_sf"/>
</dbReference>
<feature type="coiled-coil region" evidence="1">
    <location>
        <begin position="743"/>
        <end position="862"/>
    </location>
</feature>
<feature type="region of interest" description="Disordered" evidence="2">
    <location>
        <begin position="129"/>
        <end position="177"/>
    </location>
</feature>
<evidence type="ECO:0000259" key="3">
    <source>
        <dbReference type="PROSITE" id="PS50106"/>
    </source>
</evidence>
<dbReference type="EMBL" id="CAJOBG010001410">
    <property type="protein sequence ID" value="CAF3926308.1"/>
    <property type="molecule type" value="Genomic_DNA"/>
</dbReference>
<dbReference type="InterPro" id="IPR049390">
    <property type="entry name" value="FBF1_C"/>
</dbReference>
<dbReference type="Pfam" id="PF00595">
    <property type="entry name" value="PDZ"/>
    <property type="match status" value="1"/>
</dbReference>
<feature type="region of interest" description="Disordered" evidence="2">
    <location>
        <begin position="296"/>
        <end position="417"/>
    </location>
</feature>
<feature type="region of interest" description="Disordered" evidence="2">
    <location>
        <begin position="1079"/>
        <end position="1100"/>
    </location>
</feature>
<comment type="caution">
    <text evidence="4">The sequence shown here is derived from an EMBL/GenBank/DDBJ whole genome shotgun (WGS) entry which is preliminary data.</text>
</comment>
<dbReference type="Gene3D" id="2.30.42.10">
    <property type="match status" value="1"/>
</dbReference>
<evidence type="ECO:0000313" key="4">
    <source>
        <dbReference type="EMBL" id="CAF3926308.1"/>
    </source>
</evidence>
<feature type="compositionally biased region" description="Polar residues" evidence="2">
    <location>
        <begin position="296"/>
        <end position="307"/>
    </location>
</feature>
<keyword evidence="5" id="KW-1185">Reference proteome</keyword>
<dbReference type="PROSITE" id="PS50106">
    <property type="entry name" value="PDZ"/>
    <property type="match status" value="1"/>
</dbReference>
<dbReference type="Pfam" id="PF21007">
    <property type="entry name" value="FBF1"/>
    <property type="match status" value="1"/>
</dbReference>
<dbReference type="PANTHER" id="PTHR33689">
    <property type="entry name" value="FAS-BINDING FACTOR 1"/>
    <property type="match status" value="1"/>
</dbReference>
<dbReference type="GO" id="GO:0060271">
    <property type="term" value="P:cilium assembly"/>
    <property type="evidence" value="ECO:0007669"/>
    <property type="project" value="InterPro"/>
</dbReference>
<proteinExistence type="predicted"/>
<dbReference type="SMART" id="SM00228">
    <property type="entry name" value="PDZ"/>
    <property type="match status" value="1"/>
</dbReference>
<feature type="compositionally biased region" description="Polar residues" evidence="2">
    <location>
        <begin position="354"/>
        <end position="367"/>
    </location>
</feature>
<gene>
    <name evidence="4" type="ORF">OVN521_LOCUS10871</name>
</gene>
<dbReference type="InterPro" id="IPR001478">
    <property type="entry name" value="PDZ"/>
</dbReference>
<feature type="domain" description="PDZ" evidence="3">
    <location>
        <begin position="15"/>
        <end position="84"/>
    </location>
</feature>
<dbReference type="InterPro" id="IPR033561">
    <property type="entry name" value="FBF1"/>
</dbReference>
<evidence type="ECO:0000313" key="5">
    <source>
        <dbReference type="Proteomes" id="UP000663866"/>
    </source>
</evidence>
<organism evidence="4 5">
    <name type="scientific">Rotaria magnacalcarata</name>
    <dbReference type="NCBI Taxonomy" id="392030"/>
    <lineage>
        <taxon>Eukaryota</taxon>
        <taxon>Metazoa</taxon>
        <taxon>Spiralia</taxon>
        <taxon>Gnathifera</taxon>
        <taxon>Rotifera</taxon>
        <taxon>Eurotatoria</taxon>
        <taxon>Bdelloidea</taxon>
        <taxon>Philodinida</taxon>
        <taxon>Philodinidae</taxon>
        <taxon>Rotaria</taxon>
    </lineage>
</organism>
<protein>
    <recommendedName>
        <fullName evidence="3">PDZ domain-containing protein</fullName>
    </recommendedName>
</protein>
<accession>A0A819J3U2</accession>
<dbReference type="GO" id="GO:0005814">
    <property type="term" value="C:centriole"/>
    <property type="evidence" value="ECO:0007669"/>
    <property type="project" value="TreeGrafter"/>
</dbReference>
<dbReference type="SUPFAM" id="SSF50156">
    <property type="entry name" value="PDZ domain-like"/>
    <property type="match status" value="1"/>
</dbReference>
<dbReference type="GO" id="GO:0090162">
    <property type="term" value="P:establishment of epithelial cell polarity"/>
    <property type="evidence" value="ECO:0007669"/>
    <property type="project" value="InterPro"/>
</dbReference>
<feature type="compositionally biased region" description="Polar residues" evidence="2">
    <location>
        <begin position="138"/>
        <end position="164"/>
    </location>
</feature>
<feature type="region of interest" description="Disordered" evidence="2">
    <location>
        <begin position="210"/>
        <end position="258"/>
    </location>
</feature>
<feature type="compositionally biased region" description="Polar residues" evidence="2">
    <location>
        <begin position="229"/>
        <end position="245"/>
    </location>
</feature>
<feature type="coiled-coil region" evidence="1">
    <location>
        <begin position="909"/>
        <end position="1003"/>
    </location>
</feature>
<feature type="coiled-coil region" evidence="1">
    <location>
        <begin position="556"/>
        <end position="685"/>
    </location>
</feature>
<evidence type="ECO:0000256" key="1">
    <source>
        <dbReference type="SAM" id="Coils"/>
    </source>
</evidence>
<dbReference type="Proteomes" id="UP000663866">
    <property type="component" value="Unassembled WGS sequence"/>
</dbReference>